<dbReference type="GO" id="GO:0000166">
    <property type="term" value="F:nucleotide binding"/>
    <property type="evidence" value="ECO:0007669"/>
    <property type="project" value="UniProtKB-KW"/>
</dbReference>
<dbReference type="OrthoDB" id="445712at2759"/>
<dbReference type="RefSeq" id="XP_051362620.1">
    <property type="nucleotide sequence ID" value="XM_051505969.1"/>
</dbReference>
<dbReference type="GO" id="GO:0005739">
    <property type="term" value="C:mitochondrion"/>
    <property type="evidence" value="ECO:0007669"/>
    <property type="project" value="UniProtKB-ARBA"/>
</dbReference>
<dbReference type="GO" id="GO:0110078">
    <property type="term" value="C:TTT Hsp90 cochaperone complex"/>
    <property type="evidence" value="ECO:0007669"/>
    <property type="project" value="InterPro"/>
</dbReference>
<reference evidence="9" key="2">
    <citation type="submission" date="2022-07" db="EMBL/GenBank/DDBJ databases">
        <authorList>
            <person name="Goncalves M.F.M."/>
            <person name="Hilario S."/>
            <person name="Van De Peer Y."/>
            <person name="Esteves A.C."/>
            <person name="Alves A."/>
        </authorList>
    </citation>
    <scope>NUCLEOTIDE SEQUENCE</scope>
    <source>
        <strain evidence="9">MUM 19.33</strain>
    </source>
</reference>
<keyword evidence="10" id="KW-1185">Reference proteome</keyword>
<dbReference type="InterPro" id="IPR002646">
    <property type="entry name" value="PolA_pol_head_dom"/>
</dbReference>
<evidence type="ECO:0000256" key="6">
    <source>
        <dbReference type="RuleBase" id="RU003953"/>
    </source>
</evidence>
<dbReference type="GO" id="GO:0052927">
    <property type="term" value="F:CC tRNA cytidylyltransferase activity"/>
    <property type="evidence" value="ECO:0007669"/>
    <property type="project" value="TreeGrafter"/>
</dbReference>
<evidence type="ECO:0000259" key="8">
    <source>
        <dbReference type="Pfam" id="PF12627"/>
    </source>
</evidence>
<evidence type="ECO:0000259" key="7">
    <source>
        <dbReference type="Pfam" id="PF01743"/>
    </source>
</evidence>
<evidence type="ECO:0000256" key="3">
    <source>
        <dbReference type="ARBA" id="ARBA00022741"/>
    </source>
</evidence>
<dbReference type="GO" id="GO:0001680">
    <property type="term" value="P:tRNA 3'-terminal CCA addition"/>
    <property type="evidence" value="ECO:0007669"/>
    <property type="project" value="UniProtKB-ARBA"/>
</dbReference>
<comment type="similarity">
    <text evidence="5">Belongs to the TTI2 family.</text>
</comment>
<reference evidence="9" key="1">
    <citation type="journal article" date="2021" name="J Fungi (Basel)">
        <title>Genomic and Metabolomic Analyses of the Marine Fungus Emericellopsis cladophorae: Insights into Saltwater Adaptability Mechanisms and Its Biosynthetic Potential.</title>
        <authorList>
            <person name="Goncalves M.F.M."/>
            <person name="Hilario S."/>
            <person name="Van de Peer Y."/>
            <person name="Esteves A.C."/>
            <person name="Alves A."/>
        </authorList>
    </citation>
    <scope>NUCLEOTIDE SEQUENCE</scope>
    <source>
        <strain evidence="9">MUM 19.33</strain>
    </source>
</reference>
<dbReference type="Gene3D" id="1.10.3090.10">
    <property type="entry name" value="cca-adding enzyme, domain 2"/>
    <property type="match status" value="1"/>
</dbReference>
<name>A0A9P9Y1E4_9HYPO</name>
<dbReference type="Proteomes" id="UP001055219">
    <property type="component" value="Unassembled WGS sequence"/>
</dbReference>
<dbReference type="InterPro" id="IPR018870">
    <property type="entry name" value="Tti2"/>
</dbReference>
<accession>A0A9P9Y1E4</accession>
<evidence type="ECO:0008006" key="11">
    <source>
        <dbReference type="Google" id="ProtNLM"/>
    </source>
</evidence>
<dbReference type="FunFam" id="3.30.460.10:FF:000019">
    <property type="entry name" value="tRNA nucleotidyltransferase cca2"/>
    <property type="match status" value="1"/>
</dbReference>
<evidence type="ECO:0000256" key="1">
    <source>
        <dbReference type="ARBA" id="ARBA00007265"/>
    </source>
</evidence>
<dbReference type="InterPro" id="IPR032828">
    <property type="entry name" value="PolyA_RNA-bd"/>
</dbReference>
<dbReference type="Pfam" id="PF12627">
    <property type="entry name" value="PolyA_pol_RNAbd"/>
    <property type="match status" value="1"/>
</dbReference>
<dbReference type="Gene3D" id="3.30.460.10">
    <property type="entry name" value="Beta Polymerase, domain 2"/>
    <property type="match status" value="1"/>
</dbReference>
<gene>
    <name evidence="9" type="ORF">J7T54_004930</name>
</gene>
<proteinExistence type="inferred from homology"/>
<evidence type="ECO:0000313" key="10">
    <source>
        <dbReference type="Proteomes" id="UP001055219"/>
    </source>
</evidence>
<dbReference type="InterPro" id="IPR016024">
    <property type="entry name" value="ARM-type_fold"/>
</dbReference>
<dbReference type="PANTHER" id="PTHR13734:SF5">
    <property type="entry name" value="CCA TRNA NUCLEOTIDYLTRANSFERASE, MITOCHONDRIAL"/>
    <property type="match status" value="1"/>
</dbReference>
<evidence type="ECO:0000256" key="2">
    <source>
        <dbReference type="ARBA" id="ARBA00022679"/>
    </source>
</evidence>
<feature type="domain" description="Poly A polymerase head" evidence="7">
    <location>
        <begin position="35"/>
        <end position="180"/>
    </location>
</feature>
<keyword evidence="2 6" id="KW-0808">Transferase</keyword>
<keyword evidence="4 6" id="KW-0694">RNA-binding</keyword>
<evidence type="ECO:0000256" key="5">
    <source>
        <dbReference type="ARBA" id="ARBA00034736"/>
    </source>
</evidence>
<protein>
    <recommendedName>
        <fullName evidence="11">Poly A polymerase head domain-containing protein</fullName>
    </recommendedName>
</protein>
<dbReference type="GeneID" id="75831416"/>
<dbReference type="InterPro" id="IPR043519">
    <property type="entry name" value="NT_sf"/>
</dbReference>
<keyword evidence="3" id="KW-0547">Nucleotide-binding</keyword>
<dbReference type="Gene3D" id="1.25.10.10">
    <property type="entry name" value="Leucine-rich Repeat Variant"/>
    <property type="match status" value="1"/>
</dbReference>
<dbReference type="CDD" id="cd05398">
    <property type="entry name" value="NT_ClassII-CCAase"/>
    <property type="match status" value="1"/>
</dbReference>
<dbReference type="SUPFAM" id="SSF48371">
    <property type="entry name" value="ARM repeat"/>
    <property type="match status" value="1"/>
</dbReference>
<sequence length="977" mass="108790">MAHVKLNEDEQRLRKLLLGAANSIDRAGKEPVILRWAGGWVRDKLLGTESNDIDVAINVMTGADFITHLKEYLSDAKVIAHHQLKEDEVGKVYNVAANPEKSKHLETASVKIFGLDLDFVNLRKEVYSDISRNPTMEFGTIEEDAERRDATINALFYNLGTDLVEDYVGGLADLRNGIIRTPTEPLQTFTDDPLRVLRLVRFASRLQFEIAEETTLFMGNAGVLESLRVKISRERVGIELEKMFRGNFPRRALSLIDDLGLYEAVFTDPAQSAAVPPLRRKWSVAYKCLYDVMQNHSPMSIYDLLITKKEAEYMAWNLAALSPWMTADPGSEAERKKKRYLPPPAKMAWEGYRASNKVSDVIAASFNNRVEIMELKEDILAMAPRASDNGIVGMSLRRWELSGSSWKLQVLNAILVDAAEKLAVWDLDKNHDEEAAELQRNFLKDWQTVLDWLMDLDAPGAVNVRPLLTGLELSKALGVKPGRWTGAALNECVRWQLRHPGETDPSAQQPTTLHETAATLEDSAKSSEYVRDALLTCLGTLSHTPATAADDDTRTTALARLRKSATTGLGGTAVAEYVEGQALTAEAALACLVELQTKWLVEIDDESLRHVLAYTDAEDGWTTKEAAAMAGRLVDAALPKHKVSSFIVESILQKYLRPLFSQSTTKVTASGRPVLFEQGEPRAYRGLETPSWKRGGLQIISLFRWAVQHADDTLIRDHWPLFTPVLLTLIEDEDAAVRVHGLGTLVAFLDKCPLRILATTGIAKVFEESVFPSLLFLPTLTPEEQSVEIIKAAYKVLLMLAKKDPDTKSSVRRHLLDKTLREGVFAAHDHASQYMRIVETLMTTLISVVDALEIFALKHLQNLLSLLSAVMTDPFAPARPATLLAAAQAMNAVLANCWPRISEGGYDEEVIRIVSTCWTNLHDHDAAALDSSPLERELRCIISAVLAVQRSRNLRADRALSLEDVEKAEPELKTLWQ</sequence>
<dbReference type="AlphaFoldDB" id="A0A9P9Y1E4"/>
<feature type="domain" description="tRNA nucleotidyltransferase/poly(A) polymerase RNA and SrmB- binding" evidence="8">
    <location>
        <begin position="230"/>
        <end position="269"/>
    </location>
</feature>
<comment type="caution">
    <text evidence="9">The sequence shown here is derived from an EMBL/GenBank/DDBJ whole genome shotgun (WGS) entry which is preliminary data.</text>
</comment>
<dbReference type="SUPFAM" id="SSF81301">
    <property type="entry name" value="Nucleotidyltransferase"/>
    <property type="match status" value="1"/>
</dbReference>
<dbReference type="GO" id="GO:0003723">
    <property type="term" value="F:RNA binding"/>
    <property type="evidence" value="ECO:0007669"/>
    <property type="project" value="UniProtKB-KW"/>
</dbReference>
<organism evidence="9 10">
    <name type="scientific">Emericellopsis cladophorae</name>
    <dbReference type="NCBI Taxonomy" id="2686198"/>
    <lineage>
        <taxon>Eukaryota</taxon>
        <taxon>Fungi</taxon>
        <taxon>Dikarya</taxon>
        <taxon>Ascomycota</taxon>
        <taxon>Pezizomycotina</taxon>
        <taxon>Sordariomycetes</taxon>
        <taxon>Hypocreomycetidae</taxon>
        <taxon>Hypocreales</taxon>
        <taxon>Bionectriaceae</taxon>
        <taxon>Emericellopsis</taxon>
    </lineage>
</organism>
<evidence type="ECO:0000256" key="4">
    <source>
        <dbReference type="ARBA" id="ARBA00022884"/>
    </source>
</evidence>
<evidence type="ECO:0000313" key="9">
    <source>
        <dbReference type="EMBL" id="KAI6781764.1"/>
    </source>
</evidence>
<dbReference type="SUPFAM" id="SSF81891">
    <property type="entry name" value="Poly A polymerase C-terminal region-like"/>
    <property type="match status" value="1"/>
</dbReference>
<dbReference type="GO" id="GO:0052929">
    <property type="term" value="F:ATP:3'-cytidine-cytidine-tRNA adenylyltransferase activity"/>
    <property type="evidence" value="ECO:0007669"/>
    <property type="project" value="TreeGrafter"/>
</dbReference>
<dbReference type="Pfam" id="PF10521">
    <property type="entry name" value="Tti2"/>
    <property type="match status" value="1"/>
</dbReference>
<dbReference type="InterPro" id="IPR011989">
    <property type="entry name" value="ARM-like"/>
</dbReference>
<comment type="similarity">
    <text evidence="1 6">Belongs to the tRNA nucleotidyltransferase/poly(A) polymerase family.</text>
</comment>
<dbReference type="Pfam" id="PF01743">
    <property type="entry name" value="PolyA_pol"/>
    <property type="match status" value="1"/>
</dbReference>
<dbReference type="PANTHER" id="PTHR13734">
    <property type="entry name" value="TRNA-NUCLEOTIDYLTRANSFERASE"/>
    <property type="match status" value="1"/>
</dbReference>
<dbReference type="EMBL" id="JAGIXG020000018">
    <property type="protein sequence ID" value="KAI6781764.1"/>
    <property type="molecule type" value="Genomic_DNA"/>
</dbReference>